<organism evidence="1 2">
    <name type="scientific">Paraburkholderia sejongensis</name>
    <dbReference type="NCBI Taxonomy" id="2886946"/>
    <lineage>
        <taxon>Bacteria</taxon>
        <taxon>Pseudomonadati</taxon>
        <taxon>Pseudomonadota</taxon>
        <taxon>Betaproteobacteria</taxon>
        <taxon>Burkholderiales</taxon>
        <taxon>Burkholderiaceae</taxon>
        <taxon>Paraburkholderia</taxon>
    </lineage>
</organism>
<accession>A0ABS8JVL0</accession>
<name>A0ABS8JVL0_9BURK</name>
<dbReference type="Proteomes" id="UP001431019">
    <property type="component" value="Unassembled WGS sequence"/>
</dbReference>
<reference evidence="1 2" key="1">
    <citation type="submission" date="2021-11" db="EMBL/GenBank/DDBJ databases">
        <authorList>
            <person name="Oh E.-T."/>
            <person name="Kim S.-B."/>
        </authorList>
    </citation>
    <scope>NUCLEOTIDE SEQUENCE [LARGE SCALE GENOMIC DNA]</scope>
    <source>
        <strain evidence="1 2">MMS20-SJTR3</strain>
    </source>
</reference>
<proteinExistence type="predicted"/>
<evidence type="ECO:0000313" key="1">
    <source>
        <dbReference type="EMBL" id="MCC8393919.1"/>
    </source>
</evidence>
<keyword evidence="2" id="KW-1185">Reference proteome</keyword>
<evidence type="ECO:0000313" key="2">
    <source>
        <dbReference type="Proteomes" id="UP001431019"/>
    </source>
</evidence>
<protein>
    <submittedName>
        <fullName evidence="1">Uncharacterized protein</fullName>
    </submittedName>
</protein>
<sequence length="48" mass="5177">MLDQGSKTAAAMLGGFLFLRGNFSVRFSRRRNAISFVTVDRKAAAGPS</sequence>
<gene>
    <name evidence="1" type="ORF">LJ656_15080</name>
</gene>
<comment type="caution">
    <text evidence="1">The sequence shown here is derived from an EMBL/GenBank/DDBJ whole genome shotgun (WGS) entry which is preliminary data.</text>
</comment>
<dbReference type="EMBL" id="JAJITD010000007">
    <property type="protein sequence ID" value="MCC8393919.1"/>
    <property type="molecule type" value="Genomic_DNA"/>
</dbReference>
<dbReference type="RefSeq" id="WP_230510218.1">
    <property type="nucleotide sequence ID" value="NZ_JAJITD010000007.1"/>
</dbReference>